<evidence type="ECO:0000313" key="2">
    <source>
        <dbReference type="EMBL" id="MCW1884633.1"/>
    </source>
</evidence>
<keyword evidence="1" id="KW-1133">Transmembrane helix</keyword>
<reference evidence="2 3" key="1">
    <citation type="submission" date="2022-10" db="EMBL/GenBank/DDBJ databases">
        <title>Luteolibacter flavescens strain MCCC 1K03193, whole genome shotgun sequencing project.</title>
        <authorList>
            <person name="Zhao G."/>
            <person name="Shen L."/>
        </authorList>
    </citation>
    <scope>NUCLEOTIDE SEQUENCE [LARGE SCALE GENOMIC DNA]</scope>
    <source>
        <strain evidence="2 3">MCCC 1K03193</strain>
    </source>
</reference>
<gene>
    <name evidence="2" type="ORF">OKA04_07805</name>
</gene>
<proteinExistence type="predicted"/>
<keyword evidence="3" id="KW-1185">Reference proteome</keyword>
<feature type="transmembrane region" description="Helical" evidence="1">
    <location>
        <begin position="472"/>
        <end position="489"/>
    </location>
</feature>
<evidence type="ECO:0000256" key="1">
    <source>
        <dbReference type="SAM" id="Phobius"/>
    </source>
</evidence>
<feature type="transmembrane region" description="Helical" evidence="1">
    <location>
        <begin position="577"/>
        <end position="596"/>
    </location>
</feature>
<protein>
    <submittedName>
        <fullName evidence="2">Uncharacterized protein</fullName>
    </submittedName>
</protein>
<sequence length="680" mass="75871">MTDPAQRFIAAATSPLGDNAEHEIIARNELQELIGRNAGTKEAALDEAAARMEKAGKPKRWSAWRIALYSATAVISVLAFNFAGRAYDSIQQVSDYFGGPLSSASGPSGGTNWEERLLRDLTPEQRLLLMGDTSRPRKSERIKALWNSDPFNPAYYAEYTILFQSDHKKLPPDFLETARKLDPDNAWFILMEAAQQAKESVRMNPRTAKEKKDDIPPTYTVLDEAKLDEVIALIKEAGTKPRFDSYQASLLRQRIPLLPKRTDFVSQTLPLAYLAGLETDTLRLRSLADAVNAQCAIWATAGDAESFRELAAKWESCLSAWSQTDGAFIIDPLILKAIIGSTARGLEDCAKRLDMNAEAERWGAVTKWMKDEKDRRDSVEIDSEIRRRGGIFAGLTIPAANKHTARAPVITDEDLKPAREAEHEFLSRVFTPAPWSIIGLMAFAAAVYRLRGSAMVRAMALSLGRLPGPRDWAWIIGGGVILPFFYYQFIYRLSPWGGRDWSIMASDFIVPSGQFAAAGWLMIMMPVIIARWRVGKRAEMLGFRTRPRWIECIGVILGALSIPVFGVAFQGGAEEKTIMIAAGVMLGTLLLAWVIAGARALFGKQQHSLRRIIMTRMLVPAYMSGMLLLAVATWFYHAAERRWTQQDRLMDISAEAPSISGYEYEVAKAMREELQELLKP</sequence>
<comment type="caution">
    <text evidence="2">The sequence shown here is derived from an EMBL/GenBank/DDBJ whole genome shotgun (WGS) entry which is preliminary data.</text>
</comment>
<feature type="transmembrane region" description="Helical" evidence="1">
    <location>
        <begin position="549"/>
        <end position="571"/>
    </location>
</feature>
<name>A0ABT3FM41_9BACT</name>
<keyword evidence="1" id="KW-0812">Transmembrane</keyword>
<dbReference type="RefSeq" id="WP_264500589.1">
    <property type="nucleotide sequence ID" value="NZ_JAPDDS010000003.1"/>
</dbReference>
<feature type="transmembrane region" description="Helical" evidence="1">
    <location>
        <begin position="617"/>
        <end position="636"/>
    </location>
</feature>
<dbReference type="EMBL" id="JAPDDS010000003">
    <property type="protein sequence ID" value="MCW1884633.1"/>
    <property type="molecule type" value="Genomic_DNA"/>
</dbReference>
<organism evidence="2 3">
    <name type="scientific">Luteolibacter flavescens</name>
    <dbReference type="NCBI Taxonomy" id="1859460"/>
    <lineage>
        <taxon>Bacteria</taxon>
        <taxon>Pseudomonadati</taxon>
        <taxon>Verrucomicrobiota</taxon>
        <taxon>Verrucomicrobiia</taxon>
        <taxon>Verrucomicrobiales</taxon>
        <taxon>Verrucomicrobiaceae</taxon>
        <taxon>Luteolibacter</taxon>
    </lineage>
</organism>
<dbReference type="Proteomes" id="UP001207930">
    <property type="component" value="Unassembled WGS sequence"/>
</dbReference>
<feature type="transmembrane region" description="Helical" evidence="1">
    <location>
        <begin position="509"/>
        <end position="529"/>
    </location>
</feature>
<feature type="transmembrane region" description="Helical" evidence="1">
    <location>
        <begin position="433"/>
        <end position="451"/>
    </location>
</feature>
<keyword evidence="1" id="KW-0472">Membrane</keyword>
<accession>A0ABT3FM41</accession>
<evidence type="ECO:0000313" key="3">
    <source>
        <dbReference type="Proteomes" id="UP001207930"/>
    </source>
</evidence>
<feature type="transmembrane region" description="Helical" evidence="1">
    <location>
        <begin position="66"/>
        <end position="84"/>
    </location>
</feature>